<comment type="similarity">
    <text evidence="1">Belongs to the CinA family.</text>
</comment>
<evidence type="ECO:0000313" key="3">
    <source>
        <dbReference type="EMBL" id="HHJ51825.1"/>
    </source>
</evidence>
<dbReference type="EMBL" id="DROD01000100">
    <property type="protein sequence ID" value="HHJ51825.1"/>
    <property type="molecule type" value="Genomic_DNA"/>
</dbReference>
<dbReference type="InterPro" id="IPR041424">
    <property type="entry name" value="CinA_KH"/>
</dbReference>
<dbReference type="NCBIfam" id="NF001813">
    <property type="entry name" value="PRK00549.1"/>
    <property type="match status" value="1"/>
</dbReference>
<dbReference type="Gene3D" id="3.30.70.2860">
    <property type="match status" value="1"/>
</dbReference>
<evidence type="ECO:0000259" key="2">
    <source>
        <dbReference type="SMART" id="SM00852"/>
    </source>
</evidence>
<name>A0A7V5UE06_CALAY</name>
<dbReference type="InterPro" id="IPR036425">
    <property type="entry name" value="MoaB/Mog-like_dom_sf"/>
</dbReference>
<dbReference type="NCBIfam" id="TIGR00177">
    <property type="entry name" value="molyb_syn"/>
    <property type="match status" value="1"/>
</dbReference>
<dbReference type="CDD" id="cd00885">
    <property type="entry name" value="cinA"/>
    <property type="match status" value="1"/>
</dbReference>
<dbReference type="SUPFAM" id="SSF53218">
    <property type="entry name" value="Molybdenum cofactor biosynthesis proteins"/>
    <property type="match status" value="1"/>
</dbReference>
<dbReference type="InterPro" id="IPR050101">
    <property type="entry name" value="CinA"/>
</dbReference>
<dbReference type="NCBIfam" id="TIGR00199">
    <property type="entry name" value="PncC_domain"/>
    <property type="match status" value="1"/>
</dbReference>
<proteinExistence type="inferred from homology"/>
<organism evidence="3">
    <name type="scientific">Caldithrix abyssi</name>
    <dbReference type="NCBI Taxonomy" id="187145"/>
    <lineage>
        <taxon>Bacteria</taxon>
        <taxon>Pseudomonadati</taxon>
        <taxon>Calditrichota</taxon>
        <taxon>Calditrichia</taxon>
        <taxon>Calditrichales</taxon>
        <taxon>Calditrichaceae</taxon>
        <taxon>Caldithrix</taxon>
    </lineage>
</organism>
<dbReference type="PANTHER" id="PTHR13939:SF0">
    <property type="entry name" value="NMN AMIDOHYDROLASE-LIKE PROTEIN YFAY"/>
    <property type="match status" value="1"/>
</dbReference>
<dbReference type="NCBIfam" id="TIGR00200">
    <property type="entry name" value="cinA_nterm"/>
    <property type="match status" value="1"/>
</dbReference>
<dbReference type="InterPro" id="IPR008135">
    <property type="entry name" value="Competence-induced_CinA"/>
</dbReference>
<gene>
    <name evidence="3" type="ORF">ENJ89_01410</name>
</gene>
<reference evidence="3" key="1">
    <citation type="journal article" date="2020" name="mSystems">
        <title>Genome- and Community-Level Interaction Insights into Carbon Utilization and Element Cycling Functions of Hydrothermarchaeota in Hydrothermal Sediment.</title>
        <authorList>
            <person name="Zhou Z."/>
            <person name="Liu Y."/>
            <person name="Xu W."/>
            <person name="Pan J."/>
            <person name="Luo Z.H."/>
            <person name="Li M."/>
        </authorList>
    </citation>
    <scope>NUCLEOTIDE SEQUENCE [LARGE SCALE GENOMIC DNA]</scope>
    <source>
        <strain evidence="3">HyVt-527</strain>
    </source>
</reference>
<dbReference type="PIRSF" id="PIRSF006728">
    <property type="entry name" value="CinA"/>
    <property type="match status" value="1"/>
</dbReference>
<dbReference type="InterPro" id="IPR001453">
    <property type="entry name" value="MoaB/Mog_dom"/>
</dbReference>
<dbReference type="InterPro" id="IPR008136">
    <property type="entry name" value="CinA_C"/>
</dbReference>
<dbReference type="SMART" id="SM00852">
    <property type="entry name" value="MoCF_biosynth"/>
    <property type="match status" value="1"/>
</dbReference>
<sequence>MSGFKAEIISIGNEVLAGYTVNTNATFISQQLQGIGLPVYWVSTIRDEHEHILYALRTARERANVILVTGGLGPTPDDITKKTVAEFFDVPLEINRSVLKDVEKFVRDHGRELTEVNRNQALIPRCDDVIRNPMGTAPGLVFRREGRLFYFMPGVPREMKNMVRSFVLQDIRAHLALPQVTTHLFRTTGIPESYLYDRIKSHLPQDDHIDVSFLPREFGVDLRFRLISDDRKQQEAFNARLKDIREALRKYIFAEEEIELQEALGRILRNKGLTLAVAESFTGGLIGDWITDVPGSSDYFSGDLVTYSNESKIQLLNVRPETLQRYGAVSEQTVLEMVRGAQKRFCCDCAIATTGIAGPGGGSPQKPVGLCYIAARFKDKETVKEFRLGTVRRTNKKRGAVAGMEMLRRLLLDI</sequence>
<evidence type="ECO:0000256" key="1">
    <source>
        <dbReference type="HAMAP-Rule" id="MF_00226"/>
    </source>
</evidence>
<dbReference type="Proteomes" id="UP000886124">
    <property type="component" value="Unassembled WGS sequence"/>
</dbReference>
<dbReference type="Pfam" id="PF00994">
    <property type="entry name" value="MoCF_biosynth"/>
    <property type="match status" value="1"/>
</dbReference>
<protein>
    <recommendedName>
        <fullName evidence="1">CinA-like protein</fullName>
    </recommendedName>
</protein>
<dbReference type="AlphaFoldDB" id="A0A7V5UE06"/>
<dbReference type="PANTHER" id="PTHR13939">
    <property type="entry name" value="NICOTINAMIDE-NUCLEOTIDE AMIDOHYDROLASE PNCC"/>
    <property type="match status" value="1"/>
</dbReference>
<dbReference type="Pfam" id="PF02464">
    <property type="entry name" value="CinA"/>
    <property type="match status" value="1"/>
</dbReference>
<dbReference type="Pfam" id="PF18146">
    <property type="entry name" value="CinA_KH"/>
    <property type="match status" value="1"/>
</dbReference>
<dbReference type="Gene3D" id="3.40.980.10">
    <property type="entry name" value="MoaB/Mog-like domain"/>
    <property type="match status" value="1"/>
</dbReference>
<dbReference type="Gene3D" id="3.90.950.20">
    <property type="entry name" value="CinA-like"/>
    <property type="match status" value="1"/>
</dbReference>
<dbReference type="SUPFAM" id="SSF142433">
    <property type="entry name" value="CinA-like"/>
    <property type="match status" value="1"/>
</dbReference>
<dbReference type="HAMAP" id="MF_00226_B">
    <property type="entry name" value="CinA_B"/>
    <property type="match status" value="1"/>
</dbReference>
<dbReference type="InterPro" id="IPR036653">
    <property type="entry name" value="CinA-like_C"/>
</dbReference>
<accession>A0A7V5UE06</accession>
<feature type="domain" description="MoaB/Mog" evidence="2">
    <location>
        <begin position="7"/>
        <end position="173"/>
    </location>
</feature>
<comment type="caution">
    <text evidence="3">The sequence shown here is derived from an EMBL/GenBank/DDBJ whole genome shotgun (WGS) entry which is preliminary data.</text>
</comment>